<proteinExistence type="predicted"/>
<reference evidence="2" key="1">
    <citation type="submission" date="2016-11" db="EMBL/GenBank/DDBJ databases">
        <authorList>
            <person name="Varghese N."/>
            <person name="Submissions S."/>
        </authorList>
    </citation>
    <scope>NUCLEOTIDE SEQUENCE [LARGE SCALE GENOMIC DNA]</scope>
    <source>
        <strain evidence="2">DSM 11003</strain>
    </source>
</reference>
<dbReference type="STRING" id="1123382.SAMN02745221_00095"/>
<dbReference type="Proteomes" id="UP000242329">
    <property type="component" value="Unassembled WGS sequence"/>
</dbReference>
<dbReference type="Pfam" id="PF07722">
    <property type="entry name" value="Peptidase_C26"/>
    <property type="match status" value="1"/>
</dbReference>
<dbReference type="InterPro" id="IPR011697">
    <property type="entry name" value="Peptidase_C26"/>
</dbReference>
<dbReference type="EMBL" id="FQWY01000002">
    <property type="protein sequence ID" value="SHG39170.1"/>
    <property type="molecule type" value="Genomic_DNA"/>
</dbReference>
<dbReference type="Gene3D" id="3.40.50.880">
    <property type="match status" value="1"/>
</dbReference>
<dbReference type="OrthoDB" id="9813383at2"/>
<dbReference type="PANTHER" id="PTHR43235:SF1">
    <property type="entry name" value="GLUTAMINE AMIDOTRANSFERASE PB2B2.05-RELATED"/>
    <property type="match status" value="1"/>
</dbReference>
<dbReference type="GO" id="GO:0016740">
    <property type="term" value="F:transferase activity"/>
    <property type="evidence" value="ECO:0007669"/>
    <property type="project" value="UniProtKB-KW"/>
</dbReference>
<dbReference type="GO" id="GO:0033969">
    <property type="term" value="F:gamma-glutamyl-gamma-aminobutyrate hydrolase activity"/>
    <property type="evidence" value="ECO:0007669"/>
    <property type="project" value="TreeGrafter"/>
</dbReference>
<sequence>MRPIIGITGNFLEDENLIGVRKYYLDAVFNAGGLGIILPPVADEVVVNNYINICHGFIFSGGGDLNPFYWGEEALPAVRRINPLRDRFEMMLAVRLLGGNKPVLGICRGCQVLNVAAGGSLIQDISTSLSHEQNAPCYYPFHDIFIEKGSILHRILGAEKIRVNSFHHQAVDKPGANIKITARAADGIAEALESQDHPFVIGVQWHPECMEDKYSFYLFRSLVSSCLKYSC</sequence>
<keyword evidence="1" id="KW-0315">Glutamine amidotransferase</keyword>
<name>A0A1M5JFV8_9FIRM</name>
<evidence type="ECO:0000313" key="1">
    <source>
        <dbReference type="EMBL" id="SHG39170.1"/>
    </source>
</evidence>
<organism evidence="1 2">
    <name type="scientific">Thermosyntropha lipolytica DSM 11003</name>
    <dbReference type="NCBI Taxonomy" id="1123382"/>
    <lineage>
        <taxon>Bacteria</taxon>
        <taxon>Bacillati</taxon>
        <taxon>Bacillota</taxon>
        <taxon>Clostridia</taxon>
        <taxon>Eubacteriales</taxon>
        <taxon>Syntrophomonadaceae</taxon>
        <taxon>Thermosyntropha</taxon>
    </lineage>
</organism>
<dbReference type="InterPro" id="IPR029062">
    <property type="entry name" value="Class_I_gatase-like"/>
</dbReference>
<keyword evidence="2" id="KW-1185">Reference proteome</keyword>
<dbReference type="PROSITE" id="PS51273">
    <property type="entry name" value="GATASE_TYPE_1"/>
    <property type="match status" value="1"/>
</dbReference>
<accession>A0A1M5JFV8</accession>
<gene>
    <name evidence="1" type="ORF">SAMN02745221_00095</name>
</gene>
<dbReference type="PANTHER" id="PTHR43235">
    <property type="entry name" value="GLUTAMINE AMIDOTRANSFERASE PB2B2.05-RELATED"/>
    <property type="match status" value="1"/>
</dbReference>
<dbReference type="InterPro" id="IPR044668">
    <property type="entry name" value="PuuD-like"/>
</dbReference>
<evidence type="ECO:0000313" key="2">
    <source>
        <dbReference type="Proteomes" id="UP000242329"/>
    </source>
</evidence>
<keyword evidence="1" id="KW-0808">Transferase</keyword>
<protein>
    <submittedName>
        <fullName evidence="1">Putative glutamine amidotransferase</fullName>
    </submittedName>
</protein>
<dbReference type="SUPFAM" id="SSF52317">
    <property type="entry name" value="Class I glutamine amidotransferase-like"/>
    <property type="match status" value="1"/>
</dbReference>
<dbReference type="RefSeq" id="WP_073088847.1">
    <property type="nucleotide sequence ID" value="NZ_FQWY01000002.1"/>
</dbReference>
<dbReference type="GO" id="GO:0005829">
    <property type="term" value="C:cytosol"/>
    <property type="evidence" value="ECO:0007669"/>
    <property type="project" value="TreeGrafter"/>
</dbReference>
<dbReference type="GO" id="GO:0006598">
    <property type="term" value="P:polyamine catabolic process"/>
    <property type="evidence" value="ECO:0007669"/>
    <property type="project" value="TreeGrafter"/>
</dbReference>
<dbReference type="AlphaFoldDB" id="A0A1M5JFV8"/>
<dbReference type="CDD" id="cd01745">
    <property type="entry name" value="GATase1_2"/>
    <property type="match status" value="1"/>
</dbReference>